<evidence type="ECO:0000313" key="6">
    <source>
        <dbReference type="EMBL" id="TYS60550.1"/>
    </source>
</evidence>
<dbReference type="InterPro" id="IPR031304">
    <property type="entry name" value="SLT_2"/>
</dbReference>
<feature type="coiled-coil region" evidence="2">
    <location>
        <begin position="42"/>
        <end position="79"/>
    </location>
</feature>
<feature type="domain" description="Transglycosylase SLT" evidence="4">
    <location>
        <begin position="352"/>
        <end position="386"/>
    </location>
</feature>
<name>A0A5D4SB97_9BACI</name>
<comment type="caution">
    <text evidence="6">The sequence shown here is derived from an EMBL/GenBank/DDBJ whole genome shotgun (WGS) entry which is preliminary data.</text>
</comment>
<proteinExistence type="predicted"/>
<feature type="chain" id="PRO_5023039025" evidence="3">
    <location>
        <begin position="25"/>
        <end position="423"/>
    </location>
</feature>
<dbReference type="Gene3D" id="1.10.530.10">
    <property type="match status" value="1"/>
</dbReference>
<sequence length="423" mass="48388">MKNSLLLTFLLAAGSIFVPSVALANEDINEIIKEKGQIQEREQDFTNRLELLNTEIKLLQSQEESIQAEIRELDDVITQNIIIHKETQEQIWTSRLELEELQKGFASLYEKQSKRNQLLKERVRALQERHGLIDYLSFLVDSKDFDNLIDRSIAIKTMIEADKMMIQQLKEEQSGIQYKMSQVEEKQQELSSLEAVSEKQLQTINEQKKQKNALLKDILENKENSTFEQGDLREKIATLQEQFQSLESKEAALLSANNITDSSIDVPAEYIPYYKDAEERYGVDWYILAAIHSVETNFSRHPTMISSMGAVGHMQFLEATWVGYKYEGDISGKVQEGVDITDLTIIQAGKGYGVDMDNDGRADPFNVQDSIGSAANYLSAHKYASNPAKAIWHYNHAAWYVDKVLNEANRIMTFSFVNIIRQV</sequence>
<dbReference type="AlphaFoldDB" id="A0A5D4SB97"/>
<gene>
    <name evidence="6" type="ORF">FZD47_20270</name>
</gene>
<dbReference type="Pfam" id="PF13406">
    <property type="entry name" value="SLT_2"/>
    <property type="match status" value="1"/>
</dbReference>
<evidence type="ECO:0000256" key="2">
    <source>
        <dbReference type="SAM" id="Coils"/>
    </source>
</evidence>
<feature type="signal peptide" evidence="3">
    <location>
        <begin position="1"/>
        <end position="24"/>
    </location>
</feature>
<feature type="domain" description="Peptidoglycan hydrolase PcsB coiled-coil" evidence="5">
    <location>
        <begin position="107"/>
        <end position="177"/>
    </location>
</feature>
<reference evidence="6 7" key="1">
    <citation type="submission" date="2019-08" db="EMBL/GenBank/DDBJ databases">
        <title>Bacillus genomes from the desert of Cuatro Cienegas, Coahuila.</title>
        <authorList>
            <person name="Olmedo-Alvarez G."/>
        </authorList>
    </citation>
    <scope>NUCLEOTIDE SEQUENCE [LARGE SCALE GENOMIC DNA]</scope>
    <source>
        <strain evidence="6 7">CH37_1T</strain>
    </source>
</reference>
<dbReference type="Gene3D" id="6.10.250.3150">
    <property type="match status" value="1"/>
</dbReference>
<evidence type="ECO:0000259" key="5">
    <source>
        <dbReference type="Pfam" id="PF24568"/>
    </source>
</evidence>
<keyword evidence="2" id="KW-0175">Coiled coil</keyword>
<evidence type="ECO:0000256" key="1">
    <source>
        <dbReference type="ARBA" id="ARBA00022729"/>
    </source>
</evidence>
<evidence type="ECO:0000256" key="3">
    <source>
        <dbReference type="SAM" id="SignalP"/>
    </source>
</evidence>
<feature type="coiled-coil region" evidence="2">
    <location>
        <begin position="166"/>
        <end position="256"/>
    </location>
</feature>
<evidence type="ECO:0000259" key="4">
    <source>
        <dbReference type="Pfam" id="PF13406"/>
    </source>
</evidence>
<dbReference type="InterPro" id="IPR023346">
    <property type="entry name" value="Lysozyme-like_dom_sf"/>
</dbReference>
<evidence type="ECO:0000313" key="7">
    <source>
        <dbReference type="Proteomes" id="UP000323732"/>
    </source>
</evidence>
<accession>A0A5D4SB97</accession>
<dbReference type="SUPFAM" id="SSF53955">
    <property type="entry name" value="Lysozyme-like"/>
    <property type="match status" value="1"/>
</dbReference>
<dbReference type="RefSeq" id="WP_148950695.1">
    <property type="nucleotide sequence ID" value="NZ_VTES01000006.1"/>
</dbReference>
<dbReference type="CDD" id="cd13399">
    <property type="entry name" value="Slt35-like"/>
    <property type="match status" value="1"/>
</dbReference>
<dbReference type="Pfam" id="PF24568">
    <property type="entry name" value="CC_PcsB"/>
    <property type="match status" value="1"/>
</dbReference>
<protein>
    <submittedName>
        <fullName evidence="6">Transglycosylase SLT domain-containing protein</fullName>
    </submittedName>
</protein>
<dbReference type="InterPro" id="IPR057309">
    <property type="entry name" value="PcsB_CC"/>
</dbReference>
<organism evidence="6 7">
    <name type="scientific">Bacillus infantis</name>
    <dbReference type="NCBI Taxonomy" id="324767"/>
    <lineage>
        <taxon>Bacteria</taxon>
        <taxon>Bacillati</taxon>
        <taxon>Bacillota</taxon>
        <taxon>Bacilli</taxon>
        <taxon>Bacillales</taxon>
        <taxon>Bacillaceae</taxon>
        <taxon>Bacillus</taxon>
    </lineage>
</organism>
<dbReference type="EMBL" id="VTES01000006">
    <property type="protein sequence ID" value="TYS60550.1"/>
    <property type="molecule type" value="Genomic_DNA"/>
</dbReference>
<keyword evidence="1 3" id="KW-0732">Signal</keyword>
<dbReference type="Proteomes" id="UP000323732">
    <property type="component" value="Unassembled WGS sequence"/>
</dbReference>